<dbReference type="GeneID" id="78506213"/>
<gene>
    <name evidence="3" type="primary">yhaI_1</name>
    <name evidence="3" type="ORF">SAMEA4364220_00170</name>
</gene>
<dbReference type="InterPro" id="IPR026870">
    <property type="entry name" value="Zinc_ribbon_dom"/>
</dbReference>
<keyword evidence="4" id="KW-1185">Reference proteome</keyword>
<dbReference type="Pfam" id="PF13240">
    <property type="entry name" value="Zn_Ribbon_1"/>
    <property type="match status" value="1"/>
</dbReference>
<keyword evidence="1" id="KW-0472">Membrane</keyword>
<dbReference type="Pfam" id="PF05656">
    <property type="entry name" value="DUF805"/>
    <property type="match status" value="1"/>
</dbReference>
<dbReference type="PANTHER" id="PTHR34980">
    <property type="entry name" value="INNER MEMBRANE PROTEIN-RELATED-RELATED"/>
    <property type="match status" value="1"/>
</dbReference>
<dbReference type="eggNOG" id="COG3152">
    <property type="taxonomic scope" value="Bacteria"/>
</dbReference>
<evidence type="ECO:0000256" key="1">
    <source>
        <dbReference type="SAM" id="Phobius"/>
    </source>
</evidence>
<reference evidence="3 4" key="1">
    <citation type="submission" date="2017-06" db="EMBL/GenBank/DDBJ databases">
        <authorList>
            <consortium name="Pathogen Informatics"/>
        </authorList>
    </citation>
    <scope>NUCLEOTIDE SEQUENCE [LARGE SCALE GENOMIC DNA]</scope>
    <source>
        <strain evidence="3 4">NCTC10570</strain>
    </source>
</reference>
<evidence type="ECO:0000259" key="2">
    <source>
        <dbReference type="Pfam" id="PF13240"/>
    </source>
</evidence>
<feature type="transmembrane region" description="Helical" evidence="1">
    <location>
        <begin position="94"/>
        <end position="113"/>
    </location>
</feature>
<accession>A0A239TBJ2</accession>
<dbReference type="InterPro" id="IPR008523">
    <property type="entry name" value="DUF805"/>
</dbReference>
<protein>
    <submittedName>
        <fullName evidence="3">Inner membrane protein yhaI</fullName>
    </submittedName>
</protein>
<feature type="transmembrane region" description="Helical" evidence="1">
    <location>
        <begin position="64"/>
        <end position="82"/>
    </location>
</feature>
<dbReference type="EMBL" id="LT906446">
    <property type="protein sequence ID" value="SNU94223.1"/>
    <property type="molecule type" value="Genomic_DNA"/>
</dbReference>
<feature type="transmembrane region" description="Helical" evidence="1">
    <location>
        <begin position="125"/>
        <end position="146"/>
    </location>
</feature>
<organism evidence="3 4">
    <name type="scientific">Megamonas hypermegale</name>
    <dbReference type="NCBI Taxonomy" id="158847"/>
    <lineage>
        <taxon>Bacteria</taxon>
        <taxon>Bacillati</taxon>
        <taxon>Bacillota</taxon>
        <taxon>Negativicutes</taxon>
        <taxon>Selenomonadales</taxon>
        <taxon>Selenomonadaceae</taxon>
        <taxon>Megamonas</taxon>
    </lineage>
</organism>
<sequence>MQNKFCPRCGAKIENNEKYCSKCGTSLSANNTNDDVKKVSNSDFMQMVKRDYFSYQGRLNRKPYFWRSLLIMFLEMICYIVFDSVEDDDLFSVSLLLISIVIFVACVIADLMLDIRRLHDVNKSGWFILLTIIPAVIPFFYLYLFLMPGTDGNNQYGENPLAL</sequence>
<dbReference type="Proteomes" id="UP000215383">
    <property type="component" value="Chromosome 1"/>
</dbReference>
<dbReference type="RefSeq" id="WP_027889901.1">
    <property type="nucleotide sequence ID" value="NZ_LT906446.1"/>
</dbReference>
<feature type="domain" description="Zinc-ribbon" evidence="2">
    <location>
        <begin position="5"/>
        <end position="27"/>
    </location>
</feature>
<dbReference type="AlphaFoldDB" id="A0A239TBJ2"/>
<keyword evidence="1" id="KW-0812">Transmembrane</keyword>
<dbReference type="GO" id="GO:0005886">
    <property type="term" value="C:plasma membrane"/>
    <property type="evidence" value="ECO:0007669"/>
    <property type="project" value="TreeGrafter"/>
</dbReference>
<proteinExistence type="predicted"/>
<evidence type="ECO:0000313" key="4">
    <source>
        <dbReference type="Proteomes" id="UP000215383"/>
    </source>
</evidence>
<evidence type="ECO:0000313" key="3">
    <source>
        <dbReference type="EMBL" id="SNU94223.1"/>
    </source>
</evidence>
<name>A0A239TBJ2_9FIRM</name>
<keyword evidence="1" id="KW-1133">Transmembrane helix</keyword>